<feature type="compositionally biased region" description="Acidic residues" evidence="1">
    <location>
        <begin position="183"/>
        <end position="201"/>
    </location>
</feature>
<protein>
    <submittedName>
        <fullName evidence="2">Uncharacterized protein</fullName>
    </submittedName>
</protein>
<evidence type="ECO:0000256" key="1">
    <source>
        <dbReference type="SAM" id="MobiDB-lite"/>
    </source>
</evidence>
<feature type="region of interest" description="Disordered" evidence="1">
    <location>
        <begin position="1"/>
        <end position="201"/>
    </location>
</feature>
<keyword evidence="3" id="KW-1185">Reference proteome</keyword>
<feature type="compositionally biased region" description="Polar residues" evidence="1">
    <location>
        <begin position="128"/>
        <end position="142"/>
    </location>
</feature>
<dbReference type="EMBL" id="LR746278">
    <property type="protein sequence ID" value="CAA7408901.1"/>
    <property type="molecule type" value="Genomic_DNA"/>
</dbReference>
<dbReference type="Proteomes" id="UP000663760">
    <property type="component" value="Chromosome 15"/>
</dbReference>
<reference evidence="2" key="1">
    <citation type="submission" date="2020-02" db="EMBL/GenBank/DDBJ databases">
        <authorList>
            <person name="Scholz U."/>
            <person name="Mascher M."/>
            <person name="Fiebig A."/>
        </authorList>
    </citation>
    <scope>NUCLEOTIDE SEQUENCE</scope>
</reference>
<gene>
    <name evidence="2" type="ORF">SI8410_15019579</name>
</gene>
<feature type="compositionally biased region" description="Low complexity" evidence="1">
    <location>
        <begin position="143"/>
        <end position="172"/>
    </location>
</feature>
<dbReference type="OrthoDB" id="1939449at2759"/>
<sequence>METEGSRQEEPAKRQLPGRAAVGSSLPRLTEIPDDEEGLKDEVEDDDDDDEDFGMEETRPAGRGRKGAGAGKKPTAQTTKAPTAAATAARRGRPPGGNKLITDVLKPAENAKASPEKKVRKIRPSPFNKKSGSILERTSGTNSASEDSGASPSSSPEEAPPARARPQRANRAPTKKYVVISESESEEDHADDDSDFHENDD</sequence>
<accession>A0A7I8LFV1</accession>
<dbReference type="AlphaFoldDB" id="A0A7I8LFV1"/>
<name>A0A7I8LFV1_SPIIN</name>
<feature type="compositionally biased region" description="Acidic residues" evidence="1">
    <location>
        <begin position="32"/>
        <end position="55"/>
    </location>
</feature>
<organism evidence="2 3">
    <name type="scientific">Spirodela intermedia</name>
    <name type="common">Intermediate duckweed</name>
    <dbReference type="NCBI Taxonomy" id="51605"/>
    <lineage>
        <taxon>Eukaryota</taxon>
        <taxon>Viridiplantae</taxon>
        <taxon>Streptophyta</taxon>
        <taxon>Embryophyta</taxon>
        <taxon>Tracheophyta</taxon>
        <taxon>Spermatophyta</taxon>
        <taxon>Magnoliopsida</taxon>
        <taxon>Liliopsida</taxon>
        <taxon>Araceae</taxon>
        <taxon>Lemnoideae</taxon>
        <taxon>Spirodela</taxon>
    </lineage>
</organism>
<evidence type="ECO:0000313" key="3">
    <source>
        <dbReference type="Proteomes" id="UP000663760"/>
    </source>
</evidence>
<feature type="compositionally biased region" description="Basic and acidic residues" evidence="1">
    <location>
        <begin position="1"/>
        <end position="13"/>
    </location>
</feature>
<feature type="compositionally biased region" description="Low complexity" evidence="1">
    <location>
        <begin position="71"/>
        <end position="89"/>
    </location>
</feature>
<evidence type="ECO:0000313" key="2">
    <source>
        <dbReference type="EMBL" id="CAA7408901.1"/>
    </source>
</evidence>
<proteinExistence type="predicted"/>